<dbReference type="PANTHER" id="PTHR37804:SF1">
    <property type="entry name" value="CDAA REGULATORY PROTEIN CDAR"/>
    <property type="match status" value="1"/>
</dbReference>
<dbReference type="Gene3D" id="2.170.120.30">
    <property type="match status" value="2"/>
</dbReference>
<name>A0A923NKU6_9FIRM</name>
<comment type="caution">
    <text evidence="1">The sequence shown here is derived from an EMBL/GenBank/DDBJ whole genome shotgun (WGS) entry which is preliminary data.</text>
</comment>
<keyword evidence="2" id="KW-1185">Reference proteome</keyword>
<proteinExistence type="predicted"/>
<dbReference type="InterPro" id="IPR053154">
    <property type="entry name" value="c-di-AMP_regulator"/>
</dbReference>
<evidence type="ECO:0008006" key="3">
    <source>
        <dbReference type="Google" id="ProtNLM"/>
    </source>
</evidence>
<accession>A0A923NKU6</accession>
<sequence length="311" mass="33813">MLRNNMVLKIISLLIAIFLWVYVMGEVDPTATQTIRDIPVSLLNEDWLEDNELAIKGSRDFTVDIIVEGSRAELNRMDRSEITAEADLFGYAKGRNRVPVQVEVPSDLTLREITTPNINVTLEDLISKEEKITVTFSGETASGSEPGGIVSSPAEIEVRGGRSAVSSVEAVEARIRAAELSDELQTFTVTPIAVDKDGAQVSNVILSAETVEVQGMLYYTKTLKIQGKDIRLQGLENGLEASVRTANVSAQVTGSKEAVDAVSAEDLRLSANLRRRGTGTHTVSLKVTGGEQLENIDLTPEKVEVEIRTSD</sequence>
<protein>
    <recommendedName>
        <fullName evidence="3">YbbR-like protein</fullName>
    </recommendedName>
</protein>
<dbReference type="AlphaFoldDB" id="A0A923NKU6"/>
<dbReference type="RefSeq" id="WP_187302912.1">
    <property type="nucleotide sequence ID" value="NZ_CBCTON010000011.1"/>
</dbReference>
<dbReference type="Proteomes" id="UP000602647">
    <property type="component" value="Unassembled WGS sequence"/>
</dbReference>
<organism evidence="1 2">
    <name type="scientific">Zhenpiania hominis</name>
    <dbReference type="NCBI Taxonomy" id="2763644"/>
    <lineage>
        <taxon>Bacteria</taxon>
        <taxon>Bacillati</taxon>
        <taxon>Bacillota</taxon>
        <taxon>Clostridia</taxon>
        <taxon>Peptostreptococcales</taxon>
        <taxon>Anaerovoracaceae</taxon>
        <taxon>Zhenpiania</taxon>
    </lineage>
</organism>
<gene>
    <name evidence="1" type="ORF">H9L42_08190</name>
</gene>
<evidence type="ECO:0000313" key="1">
    <source>
        <dbReference type="EMBL" id="MBC6679806.1"/>
    </source>
</evidence>
<reference evidence="1" key="1">
    <citation type="submission" date="2020-08" db="EMBL/GenBank/DDBJ databases">
        <title>Genome public.</title>
        <authorList>
            <person name="Liu C."/>
            <person name="Sun Q."/>
        </authorList>
    </citation>
    <scope>NUCLEOTIDE SEQUENCE</scope>
    <source>
        <strain evidence="1">BX12</strain>
    </source>
</reference>
<dbReference type="InterPro" id="IPR012505">
    <property type="entry name" value="YbbR"/>
</dbReference>
<dbReference type="Gene3D" id="2.170.120.40">
    <property type="entry name" value="YbbR-like domain"/>
    <property type="match status" value="1"/>
</dbReference>
<evidence type="ECO:0000313" key="2">
    <source>
        <dbReference type="Proteomes" id="UP000602647"/>
    </source>
</evidence>
<dbReference type="PANTHER" id="PTHR37804">
    <property type="entry name" value="CDAA REGULATORY PROTEIN CDAR"/>
    <property type="match status" value="1"/>
</dbReference>
<dbReference type="EMBL" id="JACRYT010000007">
    <property type="protein sequence ID" value="MBC6679806.1"/>
    <property type="molecule type" value="Genomic_DNA"/>
</dbReference>
<dbReference type="Pfam" id="PF07949">
    <property type="entry name" value="YbbR"/>
    <property type="match status" value="2"/>
</dbReference>